<accession>A0ABV0HSG3</accession>
<evidence type="ECO:0000313" key="1">
    <source>
        <dbReference type="EMBL" id="MEO4936922.1"/>
    </source>
</evidence>
<name>A0ABV0HSG3_9BACE</name>
<reference evidence="1 2" key="1">
    <citation type="submission" date="2024-05" db="EMBL/GenBank/DDBJ databases">
        <title>Human gut microbiome strain richness.</title>
        <authorList>
            <person name="Chen-Liaw A."/>
        </authorList>
    </citation>
    <scope>NUCLEOTIDE SEQUENCE [LARGE SCALE GENOMIC DNA]</scope>
    <source>
        <strain evidence="1 2">1001271st1_B1_1001271B_150615</strain>
    </source>
</reference>
<proteinExistence type="predicted"/>
<comment type="caution">
    <text evidence="1">The sequence shown here is derived from an EMBL/GenBank/DDBJ whole genome shotgun (WGS) entry which is preliminary data.</text>
</comment>
<dbReference type="Proteomes" id="UP001491715">
    <property type="component" value="Unassembled WGS sequence"/>
</dbReference>
<dbReference type="RefSeq" id="WP_138344857.1">
    <property type="nucleotide sequence ID" value="NZ_JBDQBE010000003.1"/>
</dbReference>
<keyword evidence="2" id="KW-1185">Reference proteome</keyword>
<protein>
    <submittedName>
        <fullName evidence="1">Uncharacterized protein</fullName>
    </submittedName>
</protein>
<organism evidence="1 2">
    <name type="scientific">Bacteroides humanifaecis</name>
    <dbReference type="NCBI Taxonomy" id="2792859"/>
    <lineage>
        <taxon>Bacteria</taxon>
        <taxon>Pseudomonadati</taxon>
        <taxon>Bacteroidota</taxon>
        <taxon>Bacteroidia</taxon>
        <taxon>Bacteroidales</taxon>
        <taxon>Bacteroidaceae</taxon>
        <taxon>Bacteroides</taxon>
    </lineage>
</organism>
<gene>
    <name evidence="1" type="ORF">ABHZ06_03370</name>
</gene>
<sequence>MAKKKKNKKNDADLPVIMDYGIGSISVYDPVDMMPYSEPPITEQTRFKKLGKEMKAEFKWLAASVTVEYWEDKRQIPFGEEMSKLRIRLLRMFAEEYGILLKEDTELKNYLLTLVITTINKQLKPKKVRKENE</sequence>
<evidence type="ECO:0000313" key="2">
    <source>
        <dbReference type="Proteomes" id="UP001491715"/>
    </source>
</evidence>
<dbReference type="EMBL" id="JBDQBE010000003">
    <property type="protein sequence ID" value="MEO4936922.1"/>
    <property type="molecule type" value="Genomic_DNA"/>
</dbReference>